<evidence type="ECO:0000256" key="1">
    <source>
        <dbReference type="SAM" id="MobiDB-lite"/>
    </source>
</evidence>
<evidence type="ECO:0000313" key="2">
    <source>
        <dbReference type="EMBL" id="SLN70287.1"/>
    </source>
</evidence>
<accession>A0A1X7A4H2</accession>
<dbReference type="EMBL" id="FWFN01000009">
    <property type="protein sequence ID" value="SLN70287.1"/>
    <property type="molecule type" value="Genomic_DNA"/>
</dbReference>
<name>A0A1X7A4H2_9RHOB</name>
<feature type="region of interest" description="Disordered" evidence="1">
    <location>
        <begin position="1"/>
        <end position="20"/>
    </location>
</feature>
<dbReference type="OrthoDB" id="7850543at2"/>
<dbReference type="RefSeq" id="WP_085889736.1">
    <property type="nucleotide sequence ID" value="NZ_FWFN01000009.1"/>
</dbReference>
<keyword evidence="3" id="KW-1185">Reference proteome</keyword>
<sequence length="160" mass="17778">MKGRKPASDTVVPMAPDGATAHNLEERARAKLAEIEESLGPFQISPETRAVFRRLALPLCHPTRDRLNDGNAFMFLQLTRTVQRHERILTELEEVGETYVSEGRQGKQIKARPEVGQLNETFRQIRALANEFGMTPASERGLSGGGQMGFDFGDGGEYFT</sequence>
<organism evidence="2 3">
    <name type="scientific">Pseudooceanicola marinus</name>
    <dbReference type="NCBI Taxonomy" id="396013"/>
    <lineage>
        <taxon>Bacteria</taxon>
        <taxon>Pseudomonadati</taxon>
        <taxon>Pseudomonadota</taxon>
        <taxon>Alphaproteobacteria</taxon>
        <taxon>Rhodobacterales</taxon>
        <taxon>Paracoccaceae</taxon>
        <taxon>Pseudooceanicola</taxon>
    </lineage>
</organism>
<evidence type="ECO:0000313" key="3">
    <source>
        <dbReference type="Proteomes" id="UP000193963"/>
    </source>
</evidence>
<dbReference type="InterPro" id="IPR006448">
    <property type="entry name" value="Phage_term_ssu_P27"/>
</dbReference>
<reference evidence="2 3" key="1">
    <citation type="submission" date="2017-03" db="EMBL/GenBank/DDBJ databases">
        <authorList>
            <person name="Afonso C.L."/>
            <person name="Miller P.J."/>
            <person name="Scott M.A."/>
            <person name="Spackman E."/>
            <person name="Goraichik I."/>
            <person name="Dimitrov K.M."/>
            <person name="Suarez D.L."/>
            <person name="Swayne D.E."/>
        </authorList>
    </citation>
    <scope>NUCLEOTIDE SEQUENCE [LARGE SCALE GENOMIC DNA]</scope>
    <source>
        <strain evidence="2 3">CECT 7751</strain>
    </source>
</reference>
<gene>
    <name evidence="2" type="ORF">PSM7751_03709</name>
</gene>
<protein>
    <submittedName>
        <fullName evidence="2">Phage terminase, small subunit</fullName>
    </submittedName>
</protein>
<dbReference type="Proteomes" id="UP000193963">
    <property type="component" value="Unassembled WGS sequence"/>
</dbReference>
<dbReference type="Pfam" id="PF05119">
    <property type="entry name" value="Terminase_4"/>
    <property type="match status" value="1"/>
</dbReference>
<proteinExistence type="predicted"/>
<dbReference type="AlphaFoldDB" id="A0A1X7A4H2"/>